<evidence type="ECO:0000313" key="2">
    <source>
        <dbReference type="EMBL" id="CAH1991257.1"/>
    </source>
</evidence>
<proteinExistence type="predicted"/>
<feature type="region of interest" description="Disordered" evidence="1">
    <location>
        <begin position="1"/>
        <end position="128"/>
    </location>
</feature>
<feature type="non-terminal residue" evidence="2">
    <location>
        <position position="1"/>
    </location>
</feature>
<accession>A0A9P0LHE8</accession>
<name>A0A9P0LHE8_ACAOB</name>
<evidence type="ECO:0000313" key="3">
    <source>
        <dbReference type="Proteomes" id="UP001152888"/>
    </source>
</evidence>
<dbReference type="OrthoDB" id="10603519at2759"/>
<feature type="compositionally biased region" description="Polar residues" evidence="1">
    <location>
        <begin position="11"/>
        <end position="22"/>
    </location>
</feature>
<keyword evidence="3" id="KW-1185">Reference proteome</keyword>
<feature type="compositionally biased region" description="Basic residues" evidence="1">
    <location>
        <begin position="117"/>
        <end position="128"/>
    </location>
</feature>
<protein>
    <submittedName>
        <fullName evidence="2">Uncharacterized protein</fullName>
    </submittedName>
</protein>
<dbReference type="Proteomes" id="UP001152888">
    <property type="component" value="Unassembled WGS sequence"/>
</dbReference>
<gene>
    <name evidence="2" type="ORF">ACAOBT_LOCUS20151</name>
</gene>
<organism evidence="2 3">
    <name type="scientific">Acanthoscelides obtectus</name>
    <name type="common">Bean weevil</name>
    <name type="synonym">Bruchus obtectus</name>
    <dbReference type="NCBI Taxonomy" id="200917"/>
    <lineage>
        <taxon>Eukaryota</taxon>
        <taxon>Metazoa</taxon>
        <taxon>Ecdysozoa</taxon>
        <taxon>Arthropoda</taxon>
        <taxon>Hexapoda</taxon>
        <taxon>Insecta</taxon>
        <taxon>Pterygota</taxon>
        <taxon>Neoptera</taxon>
        <taxon>Endopterygota</taxon>
        <taxon>Coleoptera</taxon>
        <taxon>Polyphaga</taxon>
        <taxon>Cucujiformia</taxon>
        <taxon>Chrysomeloidea</taxon>
        <taxon>Chrysomelidae</taxon>
        <taxon>Bruchinae</taxon>
        <taxon>Bruchini</taxon>
        <taxon>Acanthoscelides</taxon>
    </lineage>
</organism>
<evidence type="ECO:0000256" key="1">
    <source>
        <dbReference type="SAM" id="MobiDB-lite"/>
    </source>
</evidence>
<comment type="caution">
    <text evidence="2">The sequence shown here is derived from an EMBL/GenBank/DDBJ whole genome shotgun (WGS) entry which is preliminary data.</text>
</comment>
<sequence>ESEIDPIPEQIPSQTFTNQNFSGGPGAPPAAAAAPLPPHFVAPAGVPQQPPMGTGPAPTVANHQSMQPIGNNGVVDNGLMGQHKEQPHHVVKEQVMQAAGPPPRTQQTQQHQQRGQHPPRPRPVNARH</sequence>
<feature type="compositionally biased region" description="Polar residues" evidence="1">
    <location>
        <begin position="61"/>
        <end position="70"/>
    </location>
</feature>
<reference evidence="2" key="1">
    <citation type="submission" date="2022-03" db="EMBL/GenBank/DDBJ databases">
        <authorList>
            <person name="Sayadi A."/>
        </authorList>
    </citation>
    <scope>NUCLEOTIDE SEQUENCE</scope>
</reference>
<dbReference type="AlphaFoldDB" id="A0A9P0LHE8"/>
<dbReference type="EMBL" id="CAKOFQ010007109">
    <property type="protein sequence ID" value="CAH1991257.1"/>
    <property type="molecule type" value="Genomic_DNA"/>
</dbReference>
<feature type="compositionally biased region" description="Low complexity" evidence="1">
    <location>
        <begin position="105"/>
        <end position="116"/>
    </location>
</feature>
<feature type="compositionally biased region" description="Basic and acidic residues" evidence="1">
    <location>
        <begin position="82"/>
        <end position="92"/>
    </location>
</feature>